<dbReference type="RefSeq" id="WP_320425285.1">
    <property type="nucleotide sequence ID" value="NZ_JAXCLA010000007.1"/>
</dbReference>
<organism evidence="1 2">
    <name type="scientific">Roseateles agri</name>
    <dbReference type="NCBI Taxonomy" id="3098619"/>
    <lineage>
        <taxon>Bacteria</taxon>
        <taxon>Pseudomonadati</taxon>
        <taxon>Pseudomonadota</taxon>
        <taxon>Betaproteobacteria</taxon>
        <taxon>Burkholderiales</taxon>
        <taxon>Sphaerotilaceae</taxon>
        <taxon>Roseateles</taxon>
    </lineage>
</organism>
<evidence type="ECO:0000313" key="1">
    <source>
        <dbReference type="EMBL" id="MDY0747328.1"/>
    </source>
</evidence>
<reference evidence="1 2" key="1">
    <citation type="submission" date="2023-11" db="EMBL/GenBank/DDBJ databases">
        <title>Paucibacter sp. nov., isolated from fresh soil in Korea.</title>
        <authorList>
            <person name="Le N.T.T."/>
        </authorList>
    </citation>
    <scope>NUCLEOTIDE SEQUENCE [LARGE SCALE GENOMIC DNA]</scope>
    <source>
        <strain evidence="1 2">R3-3</strain>
    </source>
</reference>
<accession>A0ABU5DM14</accession>
<proteinExistence type="predicted"/>
<keyword evidence="2" id="KW-1185">Reference proteome</keyword>
<comment type="caution">
    <text evidence="1">The sequence shown here is derived from an EMBL/GenBank/DDBJ whole genome shotgun (WGS) entry which is preliminary data.</text>
</comment>
<evidence type="ECO:0000313" key="2">
    <source>
        <dbReference type="Proteomes" id="UP001285263"/>
    </source>
</evidence>
<evidence type="ECO:0008006" key="3">
    <source>
        <dbReference type="Google" id="ProtNLM"/>
    </source>
</evidence>
<name>A0ABU5DM14_9BURK</name>
<sequence length="87" mass="9063">MAAETIIALEPMFLAKPQAAAFLSVSLSTIDVLVNSGALPKPRKISANRTGWLVQDLREFALTRPVSDLAPPKGAGYGRAGKPSTGG</sequence>
<dbReference type="Proteomes" id="UP001285263">
    <property type="component" value="Unassembled WGS sequence"/>
</dbReference>
<protein>
    <recommendedName>
        <fullName evidence="3">AlpA family phage regulatory protein</fullName>
    </recommendedName>
</protein>
<gene>
    <name evidence="1" type="ORF">SNE35_22690</name>
</gene>
<dbReference type="EMBL" id="JAXCLA010000007">
    <property type="protein sequence ID" value="MDY0747328.1"/>
    <property type="molecule type" value="Genomic_DNA"/>
</dbReference>